<feature type="transmembrane region" description="Helical" evidence="6">
    <location>
        <begin position="365"/>
        <end position="391"/>
    </location>
</feature>
<keyword evidence="6" id="KW-0472">Membrane</keyword>
<dbReference type="AlphaFoldDB" id="A0A9Q1CIB3"/>
<feature type="signal peptide" evidence="7">
    <location>
        <begin position="1"/>
        <end position="24"/>
    </location>
</feature>
<dbReference type="PROSITE" id="PS00022">
    <property type="entry name" value="EGF_1"/>
    <property type="match status" value="1"/>
</dbReference>
<keyword evidence="4 5" id="KW-1015">Disulfide bond</keyword>
<evidence type="ECO:0000256" key="5">
    <source>
        <dbReference type="PROSITE-ProRule" id="PRU00076"/>
    </source>
</evidence>
<gene>
    <name evidence="9" type="ORF">HOLleu_08487</name>
</gene>
<dbReference type="SMART" id="SM00181">
    <property type="entry name" value="EGF"/>
    <property type="match status" value="5"/>
</dbReference>
<evidence type="ECO:0000256" key="7">
    <source>
        <dbReference type="SAM" id="SignalP"/>
    </source>
</evidence>
<sequence length="473" mass="52060">MGYIHLLPAWSLIWLSLCIFSSIGDNDSHVCERLRLVKRSDVPLSSEAQICEELNYPEWICERIRPANIGLLEEIYSVQLEKVCCPGWLPSIESDGYDSEDEDEKELECKLPCKEGFFGQDCAFECRCIHGTSHNCNPVDGSCDCLDGWMGQDCDERCSPGFFGPNCHERSIFSCMNGGVNHPVTGHCLCEHGYGGSRCEIECGGMEHVTCGDVVCDNCIQNSTNRCDYIGGFCVCQSGWKGRYCSEPCDIGFEGDFCTDICCSGRGYCTGESCICADGYQGDECQNKCEDGTFGKNCEGQCLCPLSCNHMTGVCEECPPGFTGDRCTDYCSATKWGSSCNETCSCEGGKMCDIFTGECFSTDPIGLYLLAGSSGIVVLVALITSGVLCAVCRRRYKKRRSAEQNEQPYINSDMLPTGDSSRGYVTPFEMNSYTRNAMSPLYRNESVTSDGYLTPIHYYTINEAISETPTFNG</sequence>
<dbReference type="SMART" id="SM00180">
    <property type="entry name" value="EGF_Lam"/>
    <property type="match status" value="2"/>
</dbReference>
<proteinExistence type="predicted"/>
<evidence type="ECO:0000256" key="3">
    <source>
        <dbReference type="ARBA" id="ARBA00022737"/>
    </source>
</evidence>
<keyword evidence="2 7" id="KW-0732">Signal</keyword>
<evidence type="ECO:0000256" key="6">
    <source>
        <dbReference type="SAM" id="Phobius"/>
    </source>
</evidence>
<dbReference type="Pfam" id="PF00053">
    <property type="entry name" value="EGF_laminin"/>
    <property type="match status" value="1"/>
</dbReference>
<comment type="caution">
    <text evidence="9">The sequence shown here is derived from an EMBL/GenBank/DDBJ whole genome shotgun (WGS) entry which is preliminary data.</text>
</comment>
<name>A0A9Q1CIB3_HOLLE</name>
<keyword evidence="10" id="KW-1185">Reference proteome</keyword>
<dbReference type="Gene3D" id="2.170.300.10">
    <property type="entry name" value="Tie2 ligand-binding domain superfamily"/>
    <property type="match status" value="2"/>
</dbReference>
<evidence type="ECO:0000256" key="4">
    <source>
        <dbReference type="ARBA" id="ARBA00023157"/>
    </source>
</evidence>
<evidence type="ECO:0000313" key="10">
    <source>
        <dbReference type="Proteomes" id="UP001152320"/>
    </source>
</evidence>
<comment type="caution">
    <text evidence="5">Lacks conserved residue(s) required for the propagation of feature annotation.</text>
</comment>
<dbReference type="OrthoDB" id="409374at2759"/>
<dbReference type="InterPro" id="IPR000742">
    <property type="entry name" value="EGF"/>
</dbReference>
<dbReference type="PRINTS" id="PR00011">
    <property type="entry name" value="EGFLAMININ"/>
</dbReference>
<dbReference type="InterPro" id="IPR042635">
    <property type="entry name" value="MEGF10/SREC1/2-like"/>
</dbReference>
<dbReference type="CDD" id="cd00055">
    <property type="entry name" value="EGF_Lam"/>
    <property type="match status" value="1"/>
</dbReference>
<feature type="chain" id="PRO_5040306220" evidence="7">
    <location>
        <begin position="25"/>
        <end position="473"/>
    </location>
</feature>
<keyword evidence="6" id="KW-1133">Transmembrane helix</keyword>
<feature type="disulfide bond" evidence="5">
    <location>
        <begin position="190"/>
        <end position="199"/>
    </location>
</feature>
<dbReference type="EMBL" id="JAIZAY010000003">
    <property type="protein sequence ID" value="KAJ8045471.1"/>
    <property type="molecule type" value="Genomic_DNA"/>
</dbReference>
<dbReference type="FunFam" id="2.170.300.10:FF:000041">
    <property type="entry name" value="Tyrosine protein kinase receptor tie-1, putative"/>
    <property type="match status" value="1"/>
</dbReference>
<dbReference type="GO" id="GO:0005044">
    <property type="term" value="F:scavenger receptor activity"/>
    <property type="evidence" value="ECO:0007669"/>
    <property type="project" value="InterPro"/>
</dbReference>
<evidence type="ECO:0000256" key="1">
    <source>
        <dbReference type="ARBA" id="ARBA00022536"/>
    </source>
</evidence>
<accession>A0A9Q1CIB3</accession>
<dbReference type="PANTHER" id="PTHR24043">
    <property type="entry name" value="SCAVENGER RECEPTOR CLASS F"/>
    <property type="match status" value="1"/>
</dbReference>
<keyword evidence="3" id="KW-0677">Repeat</keyword>
<keyword evidence="6" id="KW-0812">Transmembrane</keyword>
<reference evidence="9" key="1">
    <citation type="submission" date="2021-10" db="EMBL/GenBank/DDBJ databases">
        <title>Tropical sea cucumber genome reveals ecological adaptation and Cuvierian tubules defense mechanism.</title>
        <authorList>
            <person name="Chen T."/>
        </authorList>
    </citation>
    <scope>NUCLEOTIDE SEQUENCE</scope>
    <source>
        <strain evidence="9">Nanhai2018</strain>
        <tissue evidence="9">Muscle</tissue>
    </source>
</reference>
<feature type="domain" description="EGF-like" evidence="8">
    <location>
        <begin position="163"/>
        <end position="200"/>
    </location>
</feature>
<organism evidence="9 10">
    <name type="scientific">Holothuria leucospilota</name>
    <name type="common">Black long sea cucumber</name>
    <name type="synonym">Mertensiothuria leucospilota</name>
    <dbReference type="NCBI Taxonomy" id="206669"/>
    <lineage>
        <taxon>Eukaryota</taxon>
        <taxon>Metazoa</taxon>
        <taxon>Echinodermata</taxon>
        <taxon>Eleutherozoa</taxon>
        <taxon>Echinozoa</taxon>
        <taxon>Holothuroidea</taxon>
        <taxon>Aspidochirotacea</taxon>
        <taxon>Aspidochirotida</taxon>
        <taxon>Holothuriidae</taxon>
        <taxon>Holothuria</taxon>
    </lineage>
</organism>
<evidence type="ECO:0000256" key="2">
    <source>
        <dbReference type="ARBA" id="ARBA00022729"/>
    </source>
</evidence>
<dbReference type="InterPro" id="IPR002049">
    <property type="entry name" value="LE_dom"/>
</dbReference>
<dbReference type="Proteomes" id="UP001152320">
    <property type="component" value="Chromosome 3"/>
</dbReference>
<evidence type="ECO:0000259" key="8">
    <source>
        <dbReference type="PROSITE" id="PS50026"/>
    </source>
</evidence>
<evidence type="ECO:0000313" key="9">
    <source>
        <dbReference type="EMBL" id="KAJ8045471.1"/>
    </source>
</evidence>
<protein>
    <submittedName>
        <fullName evidence="9">Protein draper</fullName>
    </submittedName>
</protein>
<dbReference type="PANTHER" id="PTHR24043:SF8">
    <property type="entry name" value="EGF-LIKE DOMAIN-CONTAINING PROTEIN"/>
    <property type="match status" value="1"/>
</dbReference>
<keyword evidence="1 5" id="KW-0245">EGF-like domain</keyword>
<dbReference type="PROSITE" id="PS50026">
    <property type="entry name" value="EGF_3"/>
    <property type="match status" value="1"/>
</dbReference>